<evidence type="ECO:0000313" key="6">
    <source>
        <dbReference type="Proteomes" id="UP001152755"/>
    </source>
</evidence>
<evidence type="ECO:0000256" key="2">
    <source>
        <dbReference type="SAM" id="Coils"/>
    </source>
</evidence>
<sequence length="130" mass="14830">MSRPTQQRTPDARGIGAERQLESLRADLDRLDDRLLDIVRDRIELCTRIALVKRAHAIPMLQPGRMAAVHEHAEHYAREHHLSPEFLDELYRLVIDEACRVEDEVIAGQDGARRTGPPGPLDAERRRGAR</sequence>
<reference evidence="5" key="1">
    <citation type="submission" date="2022-08" db="EMBL/GenBank/DDBJ databases">
        <title>Genome analysis of Corynebacteriales strain.</title>
        <authorList>
            <person name="Lee S.D."/>
        </authorList>
    </citation>
    <scope>NUCLEOTIDE SEQUENCE</scope>
    <source>
        <strain evidence="5">D3-21</strain>
    </source>
</reference>
<proteinExistence type="predicted"/>
<comment type="caution">
    <text evidence="5">The sequence shown here is derived from an EMBL/GenBank/DDBJ whole genome shotgun (WGS) entry which is preliminary data.</text>
</comment>
<dbReference type="PROSITE" id="PS51168">
    <property type="entry name" value="CHORISMATE_MUT_2"/>
    <property type="match status" value="1"/>
</dbReference>
<name>A0A9X4M4G8_9ACTN</name>
<dbReference type="GO" id="GO:0016835">
    <property type="term" value="F:carbon-oxygen lyase activity"/>
    <property type="evidence" value="ECO:0007669"/>
    <property type="project" value="InterPro"/>
</dbReference>
<feature type="coiled-coil region" evidence="2">
    <location>
        <begin position="14"/>
        <end position="41"/>
    </location>
</feature>
<gene>
    <name evidence="5" type="ORF">NVS88_19925</name>
</gene>
<evidence type="ECO:0000256" key="1">
    <source>
        <dbReference type="ARBA" id="ARBA00023235"/>
    </source>
</evidence>
<dbReference type="EMBL" id="JANRHA010000018">
    <property type="protein sequence ID" value="MDG3016825.1"/>
    <property type="molecule type" value="Genomic_DNA"/>
</dbReference>
<dbReference type="InterPro" id="IPR008241">
    <property type="entry name" value="Isochorismate_pyruvate-lyase"/>
</dbReference>
<keyword evidence="6" id="KW-1185">Reference proteome</keyword>
<dbReference type="GO" id="GO:0046417">
    <property type="term" value="P:chorismate metabolic process"/>
    <property type="evidence" value="ECO:0007669"/>
    <property type="project" value="InterPro"/>
</dbReference>
<dbReference type="PANTHER" id="PTHR38041">
    <property type="entry name" value="CHORISMATE MUTASE"/>
    <property type="match status" value="1"/>
</dbReference>
<dbReference type="GO" id="GO:0004106">
    <property type="term" value="F:chorismate mutase activity"/>
    <property type="evidence" value="ECO:0007669"/>
    <property type="project" value="InterPro"/>
</dbReference>
<dbReference type="Gene3D" id="1.20.59.10">
    <property type="entry name" value="Chorismate mutase"/>
    <property type="match status" value="1"/>
</dbReference>
<feature type="domain" description="Chorismate mutase" evidence="4">
    <location>
        <begin position="15"/>
        <end position="106"/>
    </location>
</feature>
<dbReference type="Pfam" id="PF01817">
    <property type="entry name" value="CM_2"/>
    <property type="match status" value="1"/>
</dbReference>
<dbReference type="AlphaFoldDB" id="A0A9X4M4G8"/>
<dbReference type="Proteomes" id="UP001152755">
    <property type="component" value="Unassembled WGS sequence"/>
</dbReference>
<evidence type="ECO:0000256" key="3">
    <source>
        <dbReference type="SAM" id="MobiDB-lite"/>
    </source>
</evidence>
<dbReference type="InterPro" id="IPR036263">
    <property type="entry name" value="Chorismate_II_sf"/>
</dbReference>
<dbReference type="InterPro" id="IPR002701">
    <property type="entry name" value="CM_II_prokaryot"/>
</dbReference>
<keyword evidence="2" id="KW-0175">Coiled coil</keyword>
<organism evidence="5 6">
    <name type="scientific">Speluncibacter jeojiensis</name>
    <dbReference type="NCBI Taxonomy" id="2710754"/>
    <lineage>
        <taxon>Bacteria</taxon>
        <taxon>Bacillati</taxon>
        <taxon>Actinomycetota</taxon>
        <taxon>Actinomycetes</taxon>
        <taxon>Mycobacteriales</taxon>
        <taxon>Speluncibacteraceae</taxon>
        <taxon>Speluncibacter</taxon>
    </lineage>
</organism>
<feature type="region of interest" description="Disordered" evidence="3">
    <location>
        <begin position="106"/>
        <end position="130"/>
    </location>
</feature>
<protein>
    <submittedName>
        <fullName evidence="5">Chorismate mutase</fullName>
    </submittedName>
</protein>
<dbReference type="SUPFAM" id="SSF48600">
    <property type="entry name" value="Chorismate mutase II"/>
    <property type="match status" value="1"/>
</dbReference>
<dbReference type="InterPro" id="IPR036979">
    <property type="entry name" value="CM_dom_sf"/>
</dbReference>
<dbReference type="SMART" id="SM00830">
    <property type="entry name" value="CM_2"/>
    <property type="match status" value="1"/>
</dbReference>
<evidence type="ECO:0000259" key="4">
    <source>
        <dbReference type="PROSITE" id="PS51168"/>
    </source>
</evidence>
<accession>A0A9X4M4G8</accession>
<dbReference type="PANTHER" id="PTHR38041:SF1">
    <property type="entry name" value="CHORISMATE MUTASE"/>
    <property type="match status" value="1"/>
</dbReference>
<dbReference type="InterPro" id="IPR051331">
    <property type="entry name" value="Chorismate_mutase-related"/>
</dbReference>
<dbReference type="GO" id="GO:0009697">
    <property type="term" value="P:salicylic acid biosynthetic process"/>
    <property type="evidence" value="ECO:0007669"/>
    <property type="project" value="InterPro"/>
</dbReference>
<dbReference type="RefSeq" id="WP_277832461.1">
    <property type="nucleotide sequence ID" value="NZ_JAAIVF010000003.1"/>
</dbReference>
<keyword evidence="1" id="KW-0413">Isomerase</keyword>
<evidence type="ECO:0000313" key="5">
    <source>
        <dbReference type="EMBL" id="MDG3016825.1"/>
    </source>
</evidence>
<dbReference type="NCBIfam" id="TIGR01803">
    <property type="entry name" value="CM-like"/>
    <property type="match status" value="1"/>
</dbReference>